<comment type="caution">
    <text evidence="2">The sequence shown here is derived from an EMBL/GenBank/DDBJ whole genome shotgun (WGS) entry which is preliminary data.</text>
</comment>
<feature type="transmembrane region" description="Helical" evidence="1">
    <location>
        <begin position="89"/>
        <end position="111"/>
    </location>
</feature>
<feature type="transmembrane region" description="Helical" evidence="1">
    <location>
        <begin position="123"/>
        <end position="140"/>
    </location>
</feature>
<dbReference type="STRING" id="1618572.UT17_C0002G0105"/>
<proteinExistence type="predicted"/>
<evidence type="ECO:0000313" key="3">
    <source>
        <dbReference type="Proteomes" id="UP000034774"/>
    </source>
</evidence>
<accession>A0A0G0LN09</accession>
<dbReference type="EMBL" id="LBVU01000002">
    <property type="protein sequence ID" value="KKQ92442.1"/>
    <property type="molecule type" value="Genomic_DNA"/>
</dbReference>
<sequence>MSKRRRFVIASLLLSLGFVGIQFLTDVNRFWAIGVLGLTTTILFGWSLWGSIGLDMTLLTLVLPTVFTLGVGIFWFLLPASIFTRIPIVIFYAVGMYVLSLTMNIYSVAAIRTIALLRAARGVGFVLTLVTSFFVFDAVLSLKAEIYYLIPLIFLISLPLYFQGFWSVVLEKKFSKDILTLSLIGSLVTAEIGGALYFWPVTVMVGSLFLTVSFYMLLGLGQAQLEDRLFSTIVREHLVVGTLVLIAMFIATHWGG</sequence>
<feature type="transmembrane region" description="Helical" evidence="1">
    <location>
        <begin position="30"/>
        <end position="49"/>
    </location>
</feature>
<feature type="transmembrane region" description="Helical" evidence="1">
    <location>
        <begin position="7"/>
        <end position="24"/>
    </location>
</feature>
<keyword evidence="1" id="KW-1133">Transmembrane helix</keyword>
<evidence type="ECO:0000313" key="2">
    <source>
        <dbReference type="EMBL" id="KKQ92442.1"/>
    </source>
</evidence>
<keyword evidence="1" id="KW-0472">Membrane</keyword>
<dbReference type="AlphaFoldDB" id="A0A0G0LN09"/>
<name>A0A0G0LN09_9BACT</name>
<reference evidence="2 3" key="1">
    <citation type="journal article" date="2015" name="Nature">
        <title>rRNA introns, odd ribosomes, and small enigmatic genomes across a large radiation of phyla.</title>
        <authorList>
            <person name="Brown C.T."/>
            <person name="Hug L.A."/>
            <person name="Thomas B.C."/>
            <person name="Sharon I."/>
            <person name="Castelle C.J."/>
            <person name="Singh A."/>
            <person name="Wilkins M.J."/>
            <person name="Williams K.H."/>
            <person name="Banfield J.F."/>
        </authorList>
    </citation>
    <scope>NUCLEOTIDE SEQUENCE [LARGE SCALE GENOMIC DNA]</scope>
</reference>
<feature type="transmembrane region" description="Helical" evidence="1">
    <location>
        <begin position="237"/>
        <end position="255"/>
    </location>
</feature>
<feature type="transmembrane region" description="Helical" evidence="1">
    <location>
        <begin position="56"/>
        <end position="77"/>
    </location>
</feature>
<dbReference type="Proteomes" id="UP000034774">
    <property type="component" value="Unassembled WGS sequence"/>
</dbReference>
<feature type="transmembrane region" description="Helical" evidence="1">
    <location>
        <begin position="146"/>
        <end position="166"/>
    </location>
</feature>
<organism evidence="2 3">
    <name type="scientific">Candidatus Woesebacteria bacterium GW2011_GWB1_39_10</name>
    <dbReference type="NCBI Taxonomy" id="1618572"/>
    <lineage>
        <taxon>Bacteria</taxon>
        <taxon>Candidatus Woeseibacteriota</taxon>
    </lineage>
</organism>
<evidence type="ECO:0000256" key="1">
    <source>
        <dbReference type="SAM" id="Phobius"/>
    </source>
</evidence>
<protein>
    <submittedName>
        <fullName evidence="2">Uncharacterized protein</fullName>
    </submittedName>
</protein>
<feature type="transmembrane region" description="Helical" evidence="1">
    <location>
        <begin position="205"/>
        <end position="225"/>
    </location>
</feature>
<gene>
    <name evidence="2" type="ORF">UT17_C0002G0105</name>
</gene>
<keyword evidence="1" id="KW-0812">Transmembrane</keyword>